<dbReference type="GO" id="GO:0006935">
    <property type="term" value="P:chemotaxis"/>
    <property type="evidence" value="ECO:0007669"/>
    <property type="project" value="InterPro"/>
</dbReference>
<dbReference type="InterPro" id="IPR036641">
    <property type="entry name" value="HPT_dom_sf"/>
</dbReference>
<comment type="catalytic activity">
    <reaction evidence="1">
        <text>ATP + protein L-histidine = ADP + protein N-phospho-L-histidine.</text>
        <dbReference type="EC" id="2.7.13.3"/>
    </reaction>
</comment>
<dbReference type="AlphaFoldDB" id="Q2IQ86"/>
<dbReference type="eggNOG" id="COG0643">
    <property type="taxonomic scope" value="Bacteria"/>
</dbReference>
<evidence type="ECO:0000256" key="1">
    <source>
        <dbReference type="ARBA" id="ARBA00000085"/>
    </source>
</evidence>
<evidence type="ECO:0000313" key="13">
    <source>
        <dbReference type="EMBL" id="ABC80967.1"/>
    </source>
</evidence>
<dbReference type="Gene3D" id="3.40.50.2300">
    <property type="match status" value="1"/>
</dbReference>
<keyword evidence="3 7" id="KW-0597">Phosphoprotein</keyword>
<feature type="domain" description="Response regulatory" evidence="10">
    <location>
        <begin position="588"/>
        <end position="704"/>
    </location>
</feature>
<feature type="domain" description="HPt" evidence="12">
    <location>
        <begin position="3"/>
        <end position="109"/>
    </location>
</feature>
<dbReference type="Pfam" id="PF01627">
    <property type="entry name" value="Hpt"/>
    <property type="match status" value="1"/>
</dbReference>
<evidence type="ECO:0000259" key="10">
    <source>
        <dbReference type="PROSITE" id="PS50110"/>
    </source>
</evidence>
<evidence type="ECO:0000256" key="6">
    <source>
        <dbReference type="PROSITE-ProRule" id="PRU00110"/>
    </source>
</evidence>
<dbReference type="OrthoDB" id="9803176at2"/>
<feature type="modified residue" description="Phosphohistidine" evidence="6">
    <location>
        <position position="52"/>
    </location>
</feature>
<dbReference type="InterPro" id="IPR002545">
    <property type="entry name" value="CheW-lke_dom"/>
</dbReference>
<dbReference type="SUPFAM" id="SSF50341">
    <property type="entry name" value="CheW-like"/>
    <property type="match status" value="1"/>
</dbReference>
<evidence type="ECO:0000259" key="11">
    <source>
        <dbReference type="PROSITE" id="PS50851"/>
    </source>
</evidence>
<dbReference type="FunFam" id="3.30.565.10:FF:000016">
    <property type="entry name" value="Chemotaxis protein CheA, putative"/>
    <property type="match status" value="1"/>
</dbReference>
<evidence type="ECO:0000256" key="8">
    <source>
        <dbReference type="SAM" id="MobiDB-lite"/>
    </source>
</evidence>
<dbReference type="GO" id="GO:0000155">
    <property type="term" value="F:phosphorelay sensor kinase activity"/>
    <property type="evidence" value="ECO:0007669"/>
    <property type="project" value="UniProtKB-ARBA"/>
</dbReference>
<dbReference type="PANTHER" id="PTHR43395">
    <property type="entry name" value="SENSOR HISTIDINE KINASE CHEA"/>
    <property type="match status" value="1"/>
</dbReference>
<dbReference type="InterPro" id="IPR008207">
    <property type="entry name" value="Sig_transdc_His_kin_Hpt_dom"/>
</dbReference>
<dbReference type="SMART" id="SM00387">
    <property type="entry name" value="HATPase_c"/>
    <property type="match status" value="1"/>
</dbReference>
<dbReference type="SMART" id="SM00073">
    <property type="entry name" value="HPT"/>
    <property type="match status" value="1"/>
</dbReference>
<dbReference type="RefSeq" id="WP_011420250.1">
    <property type="nucleotide sequence ID" value="NC_007760.1"/>
</dbReference>
<dbReference type="PROSITE" id="PS50110">
    <property type="entry name" value="RESPONSE_REGULATORY"/>
    <property type="match status" value="1"/>
</dbReference>
<dbReference type="CDD" id="cd00088">
    <property type="entry name" value="HPT"/>
    <property type="match status" value="1"/>
</dbReference>
<dbReference type="STRING" id="290397.Adeh_1193"/>
<dbReference type="SMART" id="SM00260">
    <property type="entry name" value="CheW"/>
    <property type="match status" value="1"/>
</dbReference>
<sequence length="706" mass="73364">MDADRLQALLRATFLGELEDHVRSLTADLLALERAPAPDRAELLQRIFRTVHSVKGSSRAASVEAVEAQAARMERALAAARERPPDEARPLVDELLDAVDAIEEAGRRLRGRGEREGAPLEAVARPAEAPGGGGTGSVRLDAARLDRLQALEAELRAARHAGEGARAPLEALQAEVRRWRAEWAEDERALRDALARAGPAPAARAAAGRQAARLARLESELERISAAAASARRRVAQAAEPLADELRALRMVPFAEACAGLERAARDVARGAGKEVDVSIAGGEVALDRAVADALRAPLLHLVRNAVDHGLEPPAARAAAGKPARGRIAVTAVLRGGEVEIAVEDDGAGLDLDAIRRRAARAGLPEAADARALARRVFLPGFTTAPRVTEVSGQGVGLDAVRAAVEALQGAVDVETRPGHGTRFVLVVPLTLLALRALVVSCGGESVAIPASQLRRLLQVHPEGLRPLGGRDTVTVDGEPVPAVALAEVLGLPAAAPAGGRAPLQLAVVAAGGRPVALAVDALVAEQELRVRGLGARVRALPHLAGAALLPDGGVALVLNVPAVVASALGRPTASLAPAAAAPRRRPRVLLVDDSPTTRALERSILETAGYRVATAADGAEAWAILEREGADALVADVEMPRLDGFALTEAVRASRTLAAMPVVLVTAREADADRARGLAAGASAYLVKSAFDQRSLLDTLEHLLG</sequence>
<dbReference type="SUPFAM" id="SSF52172">
    <property type="entry name" value="CheY-like"/>
    <property type="match status" value="1"/>
</dbReference>
<dbReference type="Pfam" id="PF02518">
    <property type="entry name" value="HATPase_c"/>
    <property type="match status" value="1"/>
</dbReference>
<dbReference type="PROSITE" id="PS50109">
    <property type="entry name" value="HIS_KIN"/>
    <property type="match status" value="1"/>
</dbReference>
<dbReference type="InterPro" id="IPR011006">
    <property type="entry name" value="CheY-like_superfamily"/>
</dbReference>
<dbReference type="InterPro" id="IPR036890">
    <property type="entry name" value="HATPase_C_sf"/>
</dbReference>
<dbReference type="Pfam" id="PF00072">
    <property type="entry name" value="Response_reg"/>
    <property type="match status" value="1"/>
</dbReference>
<dbReference type="EC" id="2.7.13.3" evidence="2"/>
<dbReference type="InterPro" id="IPR004358">
    <property type="entry name" value="Sig_transdc_His_kin-like_C"/>
</dbReference>
<dbReference type="SUPFAM" id="SSF47226">
    <property type="entry name" value="Histidine-containing phosphotransfer domain, HPT domain"/>
    <property type="match status" value="1"/>
</dbReference>
<dbReference type="KEGG" id="ade:Adeh_1193"/>
<dbReference type="Gene3D" id="2.30.30.40">
    <property type="entry name" value="SH3 Domains"/>
    <property type="match status" value="1"/>
</dbReference>
<reference evidence="13 14" key="1">
    <citation type="submission" date="2006-01" db="EMBL/GenBank/DDBJ databases">
        <title>Complete sequence of Anaeromyxobacter dehalogenans 2CP-C.</title>
        <authorList>
            <consortium name="US DOE Joint Genome Institute"/>
            <person name="Copeland A."/>
            <person name="Lucas S."/>
            <person name="Lapidus A."/>
            <person name="Barry K."/>
            <person name="Detter J.C."/>
            <person name="Glavina T."/>
            <person name="Hammon N."/>
            <person name="Israni S."/>
            <person name="Pitluck S."/>
            <person name="Brettin T."/>
            <person name="Bruce D."/>
            <person name="Han C."/>
            <person name="Tapia R."/>
            <person name="Gilna P."/>
            <person name="Kiss H."/>
            <person name="Schmutz J."/>
            <person name="Larimer F."/>
            <person name="Land M."/>
            <person name="Kyrpides N."/>
            <person name="Anderson I."/>
            <person name="Sanford R.A."/>
            <person name="Ritalahti K.M."/>
            <person name="Thomas H.S."/>
            <person name="Kirby J.R."/>
            <person name="Zhulin I.B."/>
            <person name="Loeffler F.E."/>
            <person name="Richardson P."/>
        </authorList>
    </citation>
    <scope>NUCLEOTIDE SEQUENCE [LARGE SCALE GENOMIC DNA]</scope>
    <source>
        <strain evidence="13 14">2CP-C</strain>
    </source>
</reference>
<feature type="domain" description="Histidine kinase" evidence="9">
    <location>
        <begin position="160"/>
        <end position="432"/>
    </location>
</feature>
<protein>
    <recommendedName>
        <fullName evidence="2">histidine kinase</fullName>
        <ecNumber evidence="2">2.7.13.3</ecNumber>
    </recommendedName>
</protein>
<dbReference type="Proteomes" id="UP000001935">
    <property type="component" value="Chromosome"/>
</dbReference>
<dbReference type="PROSITE" id="PS50894">
    <property type="entry name" value="HPT"/>
    <property type="match status" value="1"/>
</dbReference>
<evidence type="ECO:0000256" key="5">
    <source>
        <dbReference type="ARBA" id="ARBA00022777"/>
    </source>
</evidence>
<keyword evidence="4" id="KW-0808">Transferase</keyword>
<dbReference type="EMBL" id="CP000251">
    <property type="protein sequence ID" value="ABC80967.1"/>
    <property type="molecule type" value="Genomic_DNA"/>
</dbReference>
<evidence type="ECO:0000256" key="7">
    <source>
        <dbReference type="PROSITE-ProRule" id="PRU00169"/>
    </source>
</evidence>
<evidence type="ECO:0000256" key="3">
    <source>
        <dbReference type="ARBA" id="ARBA00022553"/>
    </source>
</evidence>
<evidence type="ECO:0000256" key="4">
    <source>
        <dbReference type="ARBA" id="ARBA00022679"/>
    </source>
</evidence>
<proteinExistence type="predicted"/>
<dbReference type="eggNOG" id="COG0745">
    <property type="taxonomic scope" value="Bacteria"/>
</dbReference>
<dbReference type="SMART" id="SM00448">
    <property type="entry name" value="REC"/>
    <property type="match status" value="1"/>
</dbReference>
<dbReference type="InterPro" id="IPR001789">
    <property type="entry name" value="Sig_transdc_resp-reg_receiver"/>
</dbReference>
<evidence type="ECO:0000313" key="14">
    <source>
        <dbReference type="Proteomes" id="UP000001935"/>
    </source>
</evidence>
<dbReference type="PANTHER" id="PTHR43395:SF1">
    <property type="entry name" value="CHEMOTAXIS PROTEIN CHEA"/>
    <property type="match status" value="1"/>
</dbReference>
<organism evidence="13 14">
    <name type="scientific">Anaeromyxobacter dehalogenans (strain 2CP-C)</name>
    <dbReference type="NCBI Taxonomy" id="290397"/>
    <lineage>
        <taxon>Bacteria</taxon>
        <taxon>Pseudomonadati</taxon>
        <taxon>Myxococcota</taxon>
        <taxon>Myxococcia</taxon>
        <taxon>Myxococcales</taxon>
        <taxon>Cystobacterineae</taxon>
        <taxon>Anaeromyxobacteraceae</taxon>
        <taxon>Anaeromyxobacter</taxon>
    </lineage>
</organism>
<dbReference type="InterPro" id="IPR003594">
    <property type="entry name" value="HATPase_dom"/>
</dbReference>
<feature type="modified residue" description="4-aspartylphosphate" evidence="7">
    <location>
        <position position="637"/>
    </location>
</feature>
<keyword evidence="5 13" id="KW-0418">Kinase</keyword>
<accession>Q2IQ86</accession>
<dbReference type="InterPro" id="IPR036061">
    <property type="entry name" value="CheW-like_dom_sf"/>
</dbReference>
<dbReference type="PROSITE" id="PS50851">
    <property type="entry name" value="CHEW"/>
    <property type="match status" value="1"/>
</dbReference>
<evidence type="ECO:0000259" key="12">
    <source>
        <dbReference type="PROSITE" id="PS50894"/>
    </source>
</evidence>
<feature type="domain" description="CheW-like" evidence="11">
    <location>
        <begin position="434"/>
        <end position="570"/>
    </location>
</feature>
<feature type="region of interest" description="Disordered" evidence="8">
    <location>
        <begin position="110"/>
        <end position="138"/>
    </location>
</feature>
<gene>
    <name evidence="13" type="ordered locus">Adeh_1193</name>
</gene>
<dbReference type="Gene3D" id="1.20.120.160">
    <property type="entry name" value="HPT domain"/>
    <property type="match status" value="1"/>
</dbReference>
<dbReference type="Pfam" id="PF01584">
    <property type="entry name" value="CheW"/>
    <property type="match status" value="1"/>
</dbReference>
<evidence type="ECO:0000256" key="2">
    <source>
        <dbReference type="ARBA" id="ARBA00012438"/>
    </source>
</evidence>
<name>Q2IQ86_ANADE</name>
<dbReference type="Gene3D" id="3.30.565.10">
    <property type="entry name" value="Histidine kinase-like ATPase, C-terminal domain"/>
    <property type="match status" value="1"/>
</dbReference>
<dbReference type="InterPro" id="IPR051315">
    <property type="entry name" value="Bact_Chemotaxis_CheA"/>
</dbReference>
<dbReference type="HOGENOM" id="CLU_000650_2_1_7"/>
<evidence type="ECO:0000259" key="9">
    <source>
        <dbReference type="PROSITE" id="PS50109"/>
    </source>
</evidence>
<dbReference type="PRINTS" id="PR00344">
    <property type="entry name" value="BCTRLSENSOR"/>
</dbReference>
<dbReference type="InterPro" id="IPR005467">
    <property type="entry name" value="His_kinase_dom"/>
</dbReference>
<dbReference type="SUPFAM" id="SSF55874">
    <property type="entry name" value="ATPase domain of HSP90 chaperone/DNA topoisomerase II/histidine kinase"/>
    <property type="match status" value="1"/>
</dbReference>